<evidence type="ECO:0000259" key="5">
    <source>
        <dbReference type="Pfam" id="PF08548"/>
    </source>
</evidence>
<dbReference type="Pfam" id="PF00353">
    <property type="entry name" value="HemolysinCabind"/>
    <property type="match status" value="2"/>
</dbReference>
<proteinExistence type="predicted"/>
<dbReference type="InterPro" id="IPR018511">
    <property type="entry name" value="Hemolysin-typ_Ca-bd_CS"/>
</dbReference>
<dbReference type="EMBL" id="SNVJ01000005">
    <property type="protein sequence ID" value="MXP63393.1"/>
    <property type="molecule type" value="Genomic_DNA"/>
</dbReference>
<dbReference type="Pfam" id="PF08548">
    <property type="entry name" value="Peptidase_M10_C"/>
    <property type="match status" value="1"/>
</dbReference>
<keyword evidence="3" id="KW-0964">Secreted</keyword>
<comment type="cofactor">
    <cofactor evidence="1">
        <name>Ca(2+)</name>
        <dbReference type="ChEBI" id="CHEBI:29108"/>
    </cofactor>
</comment>
<evidence type="ECO:0000256" key="2">
    <source>
        <dbReference type="ARBA" id="ARBA00004613"/>
    </source>
</evidence>
<gene>
    <name evidence="6" type="ORF">E0493_08510</name>
</gene>
<dbReference type="Proteomes" id="UP000460715">
    <property type="component" value="Unassembled WGS sequence"/>
</dbReference>
<dbReference type="PANTHER" id="PTHR38340">
    <property type="entry name" value="S-LAYER PROTEIN"/>
    <property type="match status" value="1"/>
</dbReference>
<protein>
    <submittedName>
        <fullName evidence="6">Calcium-binding protein</fullName>
    </submittedName>
</protein>
<dbReference type="RefSeq" id="WP_160936501.1">
    <property type="nucleotide sequence ID" value="NZ_SNVJ01000005.1"/>
</dbReference>
<dbReference type="InterPro" id="IPR001343">
    <property type="entry name" value="Hemolysn_Ca-bd"/>
</dbReference>
<keyword evidence="4" id="KW-0677">Repeat</keyword>
<dbReference type="Gene3D" id="2.150.10.10">
    <property type="entry name" value="Serralysin-like metalloprotease, C-terminal"/>
    <property type="match status" value="2"/>
</dbReference>
<evidence type="ECO:0000256" key="4">
    <source>
        <dbReference type="ARBA" id="ARBA00022737"/>
    </source>
</evidence>
<accession>A0A845B6X8</accession>
<dbReference type="InterPro" id="IPR050557">
    <property type="entry name" value="RTX_toxin/Mannuronan_C5-epim"/>
</dbReference>
<dbReference type="GO" id="GO:0005615">
    <property type="term" value="C:extracellular space"/>
    <property type="evidence" value="ECO:0007669"/>
    <property type="project" value="InterPro"/>
</dbReference>
<evidence type="ECO:0000313" key="7">
    <source>
        <dbReference type="Proteomes" id="UP000460715"/>
    </source>
</evidence>
<reference evidence="6 7" key="1">
    <citation type="submission" date="2019-03" db="EMBL/GenBank/DDBJ databases">
        <title>Roseomonas sp. a novel Roseomonas species isolated from Sea whip Gorgonian.</title>
        <authorList>
            <person name="Li F."/>
            <person name="Pan X."/>
            <person name="Huang S."/>
            <person name="Li Z."/>
            <person name="Meng B."/>
        </authorList>
    </citation>
    <scope>NUCLEOTIDE SEQUENCE [LARGE SCALE GENOMIC DNA]</scope>
    <source>
        <strain evidence="6 7">M0104</strain>
    </source>
</reference>
<dbReference type="GO" id="GO:0005509">
    <property type="term" value="F:calcium ion binding"/>
    <property type="evidence" value="ECO:0007669"/>
    <property type="project" value="InterPro"/>
</dbReference>
<evidence type="ECO:0000313" key="6">
    <source>
        <dbReference type="EMBL" id="MXP63393.1"/>
    </source>
</evidence>
<name>A0A845B6X8_9PROT</name>
<comment type="subcellular location">
    <subcellularLocation>
        <location evidence="2">Secreted</location>
    </subcellularLocation>
</comment>
<dbReference type="PRINTS" id="PR00313">
    <property type="entry name" value="CABNDNGRPT"/>
</dbReference>
<sequence length="237" mass="23945">MATFYGTPARDILFFTMHVEGDVIYGDGFPDNVTPPGNNFIFAGLGNDTIFAGYGSDVVYGGAGDDTIFGYGAAGVSPGQTDVLASADGPNILVGGLGNDIIISGGGADRLFGGENNDILVAGSGNDILFGDAGDDVLYSGRGADVLQGGAGADTFVYAYGTFSEVGGDANGGRDVILDFTPGTDHIDLTGYAVPAEGLTVSNVAGGLLLSFNAVYEQGEIELVGVQQLQAGDVIFA</sequence>
<evidence type="ECO:0000256" key="1">
    <source>
        <dbReference type="ARBA" id="ARBA00001913"/>
    </source>
</evidence>
<dbReference type="PROSITE" id="PS00330">
    <property type="entry name" value="HEMOLYSIN_CALCIUM"/>
    <property type="match status" value="1"/>
</dbReference>
<dbReference type="OrthoDB" id="7268058at2"/>
<keyword evidence="7" id="KW-1185">Reference proteome</keyword>
<comment type="caution">
    <text evidence="6">The sequence shown here is derived from an EMBL/GenBank/DDBJ whole genome shotgun (WGS) entry which is preliminary data.</text>
</comment>
<organism evidence="6 7">
    <name type="scientific">Teichococcus coralli</name>
    <dbReference type="NCBI Taxonomy" id="2545983"/>
    <lineage>
        <taxon>Bacteria</taxon>
        <taxon>Pseudomonadati</taxon>
        <taxon>Pseudomonadota</taxon>
        <taxon>Alphaproteobacteria</taxon>
        <taxon>Acetobacterales</taxon>
        <taxon>Roseomonadaceae</taxon>
        <taxon>Roseomonas</taxon>
    </lineage>
</organism>
<feature type="domain" description="Peptidase M10 serralysin C-terminal" evidence="5">
    <location>
        <begin position="94"/>
        <end position="200"/>
    </location>
</feature>
<dbReference type="InterPro" id="IPR011049">
    <property type="entry name" value="Serralysin-like_metalloprot_C"/>
</dbReference>
<dbReference type="PANTHER" id="PTHR38340:SF1">
    <property type="entry name" value="S-LAYER PROTEIN"/>
    <property type="match status" value="1"/>
</dbReference>
<dbReference type="InterPro" id="IPR013858">
    <property type="entry name" value="Peptidase_M10B_C"/>
</dbReference>
<dbReference type="SUPFAM" id="SSF51120">
    <property type="entry name" value="beta-Roll"/>
    <property type="match status" value="1"/>
</dbReference>
<evidence type="ECO:0000256" key="3">
    <source>
        <dbReference type="ARBA" id="ARBA00022525"/>
    </source>
</evidence>
<dbReference type="AlphaFoldDB" id="A0A845B6X8"/>